<evidence type="ECO:0000313" key="3">
    <source>
        <dbReference type="Proteomes" id="UP000290289"/>
    </source>
</evidence>
<comment type="similarity">
    <text evidence="1">Belongs to the ARG7 family.</text>
</comment>
<dbReference type="AlphaFoldDB" id="A0A498IFD7"/>
<dbReference type="PANTHER" id="PTHR31374:SF269">
    <property type="entry name" value="AUXIN RESPONSIVE SAUR PROTEIN"/>
    <property type="match status" value="1"/>
</dbReference>
<accession>A0A498IFD7</accession>
<gene>
    <name evidence="2" type="ORF">DVH24_004798</name>
</gene>
<dbReference type="OrthoDB" id="1624361at2759"/>
<name>A0A498IFD7_MALDO</name>
<dbReference type="Pfam" id="PF02519">
    <property type="entry name" value="Auxin_inducible"/>
    <property type="match status" value="1"/>
</dbReference>
<protein>
    <submittedName>
        <fullName evidence="2">Uncharacterized protein</fullName>
    </submittedName>
</protein>
<dbReference type="PANTHER" id="PTHR31374">
    <property type="entry name" value="AUXIN-INDUCED PROTEIN-LIKE-RELATED"/>
    <property type="match status" value="1"/>
</dbReference>
<evidence type="ECO:0000313" key="2">
    <source>
        <dbReference type="EMBL" id="RXH80884.1"/>
    </source>
</evidence>
<organism evidence="2 3">
    <name type="scientific">Malus domestica</name>
    <name type="common">Apple</name>
    <name type="synonym">Pyrus malus</name>
    <dbReference type="NCBI Taxonomy" id="3750"/>
    <lineage>
        <taxon>Eukaryota</taxon>
        <taxon>Viridiplantae</taxon>
        <taxon>Streptophyta</taxon>
        <taxon>Embryophyta</taxon>
        <taxon>Tracheophyta</taxon>
        <taxon>Spermatophyta</taxon>
        <taxon>Magnoliopsida</taxon>
        <taxon>eudicotyledons</taxon>
        <taxon>Gunneridae</taxon>
        <taxon>Pentapetalae</taxon>
        <taxon>rosids</taxon>
        <taxon>fabids</taxon>
        <taxon>Rosales</taxon>
        <taxon>Rosaceae</taxon>
        <taxon>Amygdaloideae</taxon>
        <taxon>Maleae</taxon>
        <taxon>Malus</taxon>
    </lineage>
</organism>
<dbReference type="STRING" id="3750.A0A498IFD7"/>
<proteinExistence type="inferred from homology"/>
<dbReference type="InterPro" id="IPR003676">
    <property type="entry name" value="SAUR_fam"/>
</dbReference>
<comment type="caution">
    <text evidence="2">The sequence shown here is derived from an EMBL/GenBank/DDBJ whole genome shotgun (WGS) entry which is preliminary data.</text>
</comment>
<reference evidence="2 3" key="1">
    <citation type="submission" date="2018-10" db="EMBL/GenBank/DDBJ databases">
        <title>A high-quality apple genome assembly.</title>
        <authorList>
            <person name="Hu J."/>
        </authorList>
    </citation>
    <scope>NUCLEOTIDE SEQUENCE [LARGE SCALE GENOMIC DNA]</scope>
    <source>
        <strain evidence="3">cv. HFTH1</strain>
        <tissue evidence="2">Young leaf</tissue>
    </source>
</reference>
<dbReference type="GO" id="GO:0009733">
    <property type="term" value="P:response to auxin"/>
    <property type="evidence" value="ECO:0007669"/>
    <property type="project" value="InterPro"/>
</dbReference>
<evidence type="ECO:0000256" key="1">
    <source>
        <dbReference type="ARBA" id="ARBA00006974"/>
    </source>
</evidence>
<dbReference type="EMBL" id="RDQH01000338">
    <property type="protein sequence ID" value="RXH80884.1"/>
    <property type="molecule type" value="Genomic_DNA"/>
</dbReference>
<dbReference type="Proteomes" id="UP000290289">
    <property type="component" value="Chromosome 12"/>
</dbReference>
<sequence length="131" mass="14734">MSEFSLHMNMAPLMEQYSRRGMICNIGKPKKNGSHVKWRLAGGGEKKPPRDVPPGHLAVVVGEARRRFIVRAGFLNHPVLRQLLDRAYEEYGHDSPGPLAIPCDEFLFEDLVHSLGGRTISNQFSCPFMAF</sequence>
<keyword evidence="3" id="KW-1185">Reference proteome</keyword>